<dbReference type="GO" id="GO:0004619">
    <property type="term" value="F:phosphoglycerate mutase activity"/>
    <property type="evidence" value="ECO:0007669"/>
    <property type="project" value="UniProtKB-EC"/>
</dbReference>
<feature type="domain" description="Metalloenzyme" evidence="7">
    <location>
        <begin position="1"/>
        <end position="376"/>
    </location>
</feature>
<dbReference type="GO" id="GO:0006096">
    <property type="term" value="P:glycolytic process"/>
    <property type="evidence" value="ECO:0007669"/>
    <property type="project" value="UniProtKB-KW"/>
</dbReference>
<dbReference type="AlphaFoldDB" id="A0A7X0H756"/>
<comment type="pathway">
    <text evidence="3">Carbohydrate degradation.</text>
</comment>
<comment type="function">
    <text evidence="2">Catalyzes the interconversion of 2-phosphoglycerate and 3-phosphoglycerate.</text>
</comment>
<evidence type="ECO:0000256" key="6">
    <source>
        <dbReference type="ARBA" id="ARBA00023235"/>
    </source>
</evidence>
<dbReference type="NCBIfam" id="TIGR02535">
    <property type="entry name" value="hyp_Hser_kinase"/>
    <property type="match status" value="1"/>
</dbReference>
<evidence type="ECO:0000256" key="5">
    <source>
        <dbReference type="ARBA" id="ARBA00023152"/>
    </source>
</evidence>
<dbReference type="Proteomes" id="UP000541810">
    <property type="component" value="Unassembled WGS sequence"/>
</dbReference>
<dbReference type="SUPFAM" id="SSF53649">
    <property type="entry name" value="Alkaline phosphatase-like"/>
    <property type="match status" value="1"/>
</dbReference>
<evidence type="ECO:0000259" key="7">
    <source>
        <dbReference type="Pfam" id="PF01676"/>
    </source>
</evidence>
<name>A0A7X0H756_9BACT</name>
<accession>A0A7X0H756</accession>
<dbReference type="CDD" id="cd16011">
    <property type="entry name" value="iPGM_like"/>
    <property type="match status" value="1"/>
</dbReference>
<comment type="catalytic activity">
    <reaction evidence="1">
        <text>(2R)-2-phosphoglycerate = (2R)-3-phosphoglycerate</text>
        <dbReference type="Rhea" id="RHEA:15901"/>
        <dbReference type="ChEBI" id="CHEBI:58272"/>
        <dbReference type="ChEBI" id="CHEBI:58289"/>
        <dbReference type="EC" id="5.4.2.12"/>
    </reaction>
</comment>
<dbReference type="InterPro" id="IPR023665">
    <property type="entry name" value="ApgAM_prokaryotes"/>
</dbReference>
<comment type="similarity">
    <text evidence="4">Belongs to the BPG-independent phosphoglycerate mutase family. A-PGAM subfamily.</text>
</comment>
<dbReference type="Gene3D" id="3.40.720.10">
    <property type="entry name" value="Alkaline Phosphatase, subunit A"/>
    <property type="match status" value="2"/>
</dbReference>
<proteinExistence type="inferred from homology"/>
<evidence type="ECO:0000256" key="3">
    <source>
        <dbReference type="ARBA" id="ARBA00004921"/>
    </source>
</evidence>
<sequence length="406" mass="44502">MKYVLIIPDGAADERLAELGDQTPFEAADTPNLNKLAMSGRQGTAVTTPEGMPCGSDVCTMSLLGYDPRKYHKGRAPLEAAALGIEMGESDWIFRVNLVTVIDGKMQDHSAGHISSTESKRLLTEFAPRLDLDGVALYPGVSYRNIMIDRSGQRDWGELETTPPHDVPGEPIRKHLPVGGEHAKLLQQLIAESEVFLAEHEINLTRAEMGELPATHFWPWGQGQRPTMPSFESRFGLKGAMITAVDLLAGISAFIDWDRLDVPGQTSYHDNDYAATGEYAIKALDDYDIVCAHVEAPDEAGHAADPATKVASVASIDEHVIGPIHQALEAREAETGEPWRILLLPDHYTLVNTRKHDPTPVPFLMAGHKVHSVLQRTFSEENAGASDLHIDHGHELMEYFLKSGLG</sequence>
<evidence type="ECO:0000313" key="8">
    <source>
        <dbReference type="EMBL" id="MBB6430527.1"/>
    </source>
</evidence>
<comment type="caution">
    <text evidence="8">The sequence shown here is derived from an EMBL/GenBank/DDBJ whole genome shotgun (WGS) entry which is preliminary data.</text>
</comment>
<keyword evidence="9" id="KW-1185">Reference proteome</keyword>
<dbReference type="NCBIfam" id="NF003242">
    <property type="entry name" value="PRK04200.1"/>
    <property type="match status" value="1"/>
</dbReference>
<dbReference type="RefSeq" id="WP_184678037.1">
    <property type="nucleotide sequence ID" value="NZ_JACHGY010000001.1"/>
</dbReference>
<dbReference type="InterPro" id="IPR017850">
    <property type="entry name" value="Alkaline_phosphatase_core_sf"/>
</dbReference>
<organism evidence="8 9">
    <name type="scientific">Algisphaera agarilytica</name>
    <dbReference type="NCBI Taxonomy" id="1385975"/>
    <lineage>
        <taxon>Bacteria</taxon>
        <taxon>Pseudomonadati</taxon>
        <taxon>Planctomycetota</taxon>
        <taxon>Phycisphaerae</taxon>
        <taxon>Phycisphaerales</taxon>
        <taxon>Phycisphaeraceae</taxon>
        <taxon>Algisphaera</taxon>
    </lineage>
</organism>
<dbReference type="PIRSF" id="PIRSF006392">
    <property type="entry name" value="IPGAM_arch"/>
    <property type="match status" value="1"/>
</dbReference>
<protein>
    <submittedName>
        <fullName evidence="8">2,3-bisphosphoglycerate-independent phosphoglycerate mutase</fullName>
        <ecNumber evidence="8">5.4.2.12</ecNumber>
    </submittedName>
</protein>
<dbReference type="InterPro" id="IPR004456">
    <property type="entry name" value="Pglycerate_mutase_ApgM"/>
</dbReference>
<dbReference type="Pfam" id="PF01676">
    <property type="entry name" value="Metalloenzyme"/>
    <property type="match status" value="1"/>
</dbReference>
<dbReference type="InterPro" id="IPR006124">
    <property type="entry name" value="Metalloenzyme"/>
</dbReference>
<dbReference type="GO" id="GO:0046872">
    <property type="term" value="F:metal ion binding"/>
    <property type="evidence" value="ECO:0007669"/>
    <property type="project" value="InterPro"/>
</dbReference>
<dbReference type="NCBIfam" id="TIGR00306">
    <property type="entry name" value="apgM"/>
    <property type="match status" value="1"/>
</dbReference>
<reference evidence="8 9" key="1">
    <citation type="submission" date="2020-08" db="EMBL/GenBank/DDBJ databases">
        <title>Genomic Encyclopedia of Type Strains, Phase IV (KMG-IV): sequencing the most valuable type-strain genomes for metagenomic binning, comparative biology and taxonomic classification.</title>
        <authorList>
            <person name="Goeker M."/>
        </authorList>
    </citation>
    <scope>NUCLEOTIDE SEQUENCE [LARGE SCALE GENOMIC DNA]</scope>
    <source>
        <strain evidence="8 9">DSM 103725</strain>
    </source>
</reference>
<gene>
    <name evidence="8" type="ORF">HNQ40_002333</name>
</gene>
<evidence type="ECO:0000256" key="4">
    <source>
        <dbReference type="ARBA" id="ARBA00005524"/>
    </source>
</evidence>
<keyword evidence="5" id="KW-0324">Glycolysis</keyword>
<dbReference type="PANTHER" id="PTHR31209">
    <property type="entry name" value="COFACTOR-INDEPENDENT PHOSPHOGLYCERATE MUTASE"/>
    <property type="match status" value="1"/>
</dbReference>
<dbReference type="PANTHER" id="PTHR31209:SF4">
    <property type="entry name" value="2,3-BISPHOSPHOGLYCERATE-INDEPENDENT PHOSPHOGLYCERATE MUTASE"/>
    <property type="match status" value="1"/>
</dbReference>
<evidence type="ECO:0000256" key="2">
    <source>
        <dbReference type="ARBA" id="ARBA00002315"/>
    </source>
</evidence>
<keyword evidence="6 8" id="KW-0413">Isomerase</keyword>
<dbReference type="EMBL" id="JACHGY010000001">
    <property type="protein sequence ID" value="MBB6430527.1"/>
    <property type="molecule type" value="Genomic_DNA"/>
</dbReference>
<dbReference type="Pfam" id="PF10143">
    <property type="entry name" value="PhosphMutase"/>
    <property type="match status" value="1"/>
</dbReference>
<evidence type="ECO:0000256" key="1">
    <source>
        <dbReference type="ARBA" id="ARBA00000370"/>
    </source>
</evidence>
<evidence type="ECO:0000313" key="9">
    <source>
        <dbReference type="Proteomes" id="UP000541810"/>
    </source>
</evidence>
<dbReference type="EC" id="5.4.2.12" evidence="8"/>